<dbReference type="InterPro" id="IPR034279">
    <property type="entry name" value="CuRO_3_CopA"/>
</dbReference>
<dbReference type="InterPro" id="IPR034284">
    <property type="entry name" value="CuRO_1_CopA"/>
</dbReference>
<dbReference type="Pfam" id="PF00394">
    <property type="entry name" value="Cu-oxidase"/>
    <property type="match status" value="1"/>
</dbReference>
<dbReference type="Gene3D" id="2.60.40.420">
    <property type="entry name" value="Cupredoxins - blue copper proteins"/>
    <property type="match status" value="3"/>
</dbReference>
<feature type="chain" id="PRO_5020860083" evidence="4">
    <location>
        <begin position="23"/>
        <end position="779"/>
    </location>
</feature>
<dbReference type="InterPro" id="IPR008972">
    <property type="entry name" value="Cupredoxin"/>
</dbReference>
<evidence type="ECO:0000259" key="5">
    <source>
        <dbReference type="Pfam" id="PF00394"/>
    </source>
</evidence>
<evidence type="ECO:0000256" key="3">
    <source>
        <dbReference type="ARBA" id="ARBA00023008"/>
    </source>
</evidence>
<dbReference type="SUPFAM" id="SSF49503">
    <property type="entry name" value="Cupredoxins"/>
    <property type="match status" value="3"/>
</dbReference>
<dbReference type="AlphaFoldDB" id="A0A4U3KUR7"/>
<dbReference type="InterPro" id="IPR011707">
    <property type="entry name" value="Cu-oxidase-like_N"/>
</dbReference>
<feature type="domain" description="Plastocyanin-like" evidence="6">
    <location>
        <begin position="478"/>
        <end position="589"/>
    </location>
</feature>
<dbReference type="PANTHER" id="PTHR11709">
    <property type="entry name" value="MULTI-COPPER OXIDASE"/>
    <property type="match status" value="1"/>
</dbReference>
<dbReference type="InterPro" id="IPR011706">
    <property type="entry name" value="Cu-oxidase_C"/>
</dbReference>
<dbReference type="GO" id="GO:0005507">
    <property type="term" value="F:copper ion binding"/>
    <property type="evidence" value="ECO:0007669"/>
    <property type="project" value="InterPro"/>
</dbReference>
<evidence type="ECO:0000259" key="7">
    <source>
        <dbReference type="Pfam" id="PF07732"/>
    </source>
</evidence>
<keyword evidence="1" id="KW-0479">Metal-binding</keyword>
<evidence type="ECO:0000256" key="4">
    <source>
        <dbReference type="SAM" id="SignalP"/>
    </source>
</evidence>
<proteinExistence type="predicted"/>
<evidence type="ECO:0000313" key="9">
    <source>
        <dbReference type="Proteomes" id="UP000305848"/>
    </source>
</evidence>
<keyword evidence="9" id="KW-1185">Reference proteome</keyword>
<evidence type="ECO:0000256" key="2">
    <source>
        <dbReference type="ARBA" id="ARBA00023002"/>
    </source>
</evidence>
<accession>A0A4U3KUR7</accession>
<dbReference type="PROSITE" id="PS00080">
    <property type="entry name" value="MULTICOPPER_OXIDASE2"/>
    <property type="match status" value="1"/>
</dbReference>
<dbReference type="Proteomes" id="UP000305848">
    <property type="component" value="Unassembled WGS sequence"/>
</dbReference>
<evidence type="ECO:0000313" key="8">
    <source>
        <dbReference type="EMBL" id="TKK66295.1"/>
    </source>
</evidence>
<dbReference type="PANTHER" id="PTHR11709:SF394">
    <property type="entry name" value="FI03373P-RELATED"/>
    <property type="match status" value="1"/>
</dbReference>
<gene>
    <name evidence="8" type="ORF">FC093_17065</name>
</gene>
<dbReference type="OrthoDB" id="9757546at2"/>
<sequence>MKMNMRYIAVIGTCFFSTLLFAQTGGTKTAGESNKLPSKYQGKRVEYDLYIADTMVNYTGKKRKAIAVNGSIPAPSLYFTQGDTAIIRVHNTMKEETSVHWHGVLVPNSEDGVPYLNTAPIKPGTIHTFTFPIKQSGTFWYHSHTMLQEQAGLYGSIVIKRPDEPKMKEYVLVLSDWSNEKPREIQRYLKKGAEWYSIKKGALQSYGEAIAAGYLKDKLHQEWKRMTPMDVADVYYNRFLINGKDKNYFKDAKPGEIIKLRVINGGSSSYFTIQFAGGQMQVVSADGINVMPLMVDKIELATAETYDVLIKMPEDTAAYEFRATSWDITGYGSVFLGNGPEVNAPSLPKLNYFAMMREMNSMMSNMNMSGGGMNMKGMKDMKGMNMGGGDMKGMNMNDKKDTANKNNTQGMDMPGMDMNKKDNAGMEGMDMNGSNMQSGGNMPGMFMPGMGPEGIKLNYDMLRSINPTTLDSTKKIHEIKLTLTGNMLRYIWSFDNKTLSESDNILIHHGENVRMILTNTTMMRHPMHLHGHFFRFVNAQGEYSPMKHTFDIKPMETVTIEFYANEEKDWFFHCHNLFHMVSGMARVVSYEGSEKNEFAQTGYKELKREDRKIYPWADISVHSQGVWGQFNFSNNKNALEIESRATYKGDVEAENHLLRYLDKQQYLAAFIGYDYRRNRTHPEYSKPNSTDNRNVFDAGFYYLLPMLVRSEWRIDNTGRLRLQLERRDLALSNNFFADLRVNTDKEYTVGFRYQFSRYFSISTNYDSDYKWGAGLTLHY</sequence>
<dbReference type="CDD" id="cd13848">
    <property type="entry name" value="CuRO_1_CopA"/>
    <property type="match status" value="1"/>
</dbReference>
<dbReference type="InterPro" id="IPR001117">
    <property type="entry name" value="Cu-oxidase_2nd"/>
</dbReference>
<keyword evidence="2" id="KW-0560">Oxidoreductase</keyword>
<feature type="signal peptide" evidence="4">
    <location>
        <begin position="1"/>
        <end position="22"/>
    </location>
</feature>
<feature type="domain" description="Plastocyanin-like" evidence="7">
    <location>
        <begin position="54"/>
        <end position="162"/>
    </location>
</feature>
<dbReference type="PROSITE" id="PS00079">
    <property type="entry name" value="MULTICOPPER_OXIDASE1"/>
    <property type="match status" value="1"/>
</dbReference>
<dbReference type="InterPro" id="IPR002355">
    <property type="entry name" value="Cu_oxidase_Cu_BS"/>
</dbReference>
<protein>
    <submittedName>
        <fullName evidence="8">Copper oxidase</fullName>
    </submittedName>
</protein>
<comment type="caution">
    <text evidence="8">The sequence shown here is derived from an EMBL/GenBank/DDBJ whole genome shotgun (WGS) entry which is preliminary data.</text>
</comment>
<evidence type="ECO:0000259" key="6">
    <source>
        <dbReference type="Pfam" id="PF07731"/>
    </source>
</evidence>
<organism evidence="8 9">
    <name type="scientific">Ilyomonas limi</name>
    <dbReference type="NCBI Taxonomy" id="2575867"/>
    <lineage>
        <taxon>Bacteria</taxon>
        <taxon>Pseudomonadati</taxon>
        <taxon>Bacteroidota</taxon>
        <taxon>Chitinophagia</taxon>
        <taxon>Chitinophagales</taxon>
        <taxon>Chitinophagaceae</taxon>
        <taxon>Ilyomonas</taxon>
    </lineage>
</organism>
<dbReference type="Pfam" id="PF07731">
    <property type="entry name" value="Cu-oxidase_2"/>
    <property type="match status" value="1"/>
</dbReference>
<dbReference type="InterPro" id="IPR033138">
    <property type="entry name" value="Cu_oxidase_CS"/>
</dbReference>
<keyword evidence="3" id="KW-0186">Copper</keyword>
<dbReference type="EMBL" id="SZQL01000015">
    <property type="protein sequence ID" value="TKK66295.1"/>
    <property type="molecule type" value="Genomic_DNA"/>
</dbReference>
<dbReference type="Pfam" id="PF07732">
    <property type="entry name" value="Cu-oxidase_3"/>
    <property type="match status" value="1"/>
</dbReference>
<feature type="domain" description="Plastocyanin-like" evidence="5">
    <location>
        <begin position="169"/>
        <end position="324"/>
    </location>
</feature>
<reference evidence="8 9" key="1">
    <citation type="submission" date="2019-05" db="EMBL/GenBank/DDBJ databases">
        <title>Panacibacter sp. strain 17mud1-8 Genome sequencing and assembly.</title>
        <authorList>
            <person name="Chhetri G."/>
        </authorList>
    </citation>
    <scope>NUCLEOTIDE SEQUENCE [LARGE SCALE GENOMIC DNA]</scope>
    <source>
        <strain evidence="8 9">17mud1-8</strain>
    </source>
</reference>
<dbReference type="InterPro" id="IPR045087">
    <property type="entry name" value="Cu-oxidase_fam"/>
</dbReference>
<evidence type="ECO:0000256" key="1">
    <source>
        <dbReference type="ARBA" id="ARBA00022723"/>
    </source>
</evidence>
<keyword evidence="4" id="KW-0732">Signal</keyword>
<dbReference type="CDD" id="cd13896">
    <property type="entry name" value="CuRO_3_CopA"/>
    <property type="match status" value="1"/>
</dbReference>
<dbReference type="GO" id="GO:0016491">
    <property type="term" value="F:oxidoreductase activity"/>
    <property type="evidence" value="ECO:0007669"/>
    <property type="project" value="UniProtKB-KW"/>
</dbReference>
<name>A0A4U3KUR7_9BACT</name>